<dbReference type="InterPro" id="IPR036691">
    <property type="entry name" value="Endo/exonu/phosph_ase_sf"/>
</dbReference>
<dbReference type="Pfam" id="PF07534">
    <property type="entry name" value="TLD"/>
    <property type="match status" value="1"/>
</dbReference>
<evidence type="ECO:0008006" key="6">
    <source>
        <dbReference type="Google" id="ProtNLM"/>
    </source>
</evidence>
<dbReference type="CDD" id="cd01650">
    <property type="entry name" value="RT_nLTR_like"/>
    <property type="match status" value="1"/>
</dbReference>
<name>A0A2N9FJ17_FAGSY</name>
<dbReference type="InterPro" id="IPR011256">
    <property type="entry name" value="Reg_factor_effector_dom_sf"/>
</dbReference>
<dbReference type="Pfam" id="PF04832">
    <property type="entry name" value="SOUL"/>
    <property type="match status" value="2"/>
</dbReference>
<proteinExistence type="inferred from homology"/>
<feature type="compositionally biased region" description="Basic and acidic residues" evidence="2">
    <location>
        <begin position="318"/>
        <end position="333"/>
    </location>
</feature>
<feature type="region of interest" description="Disordered" evidence="2">
    <location>
        <begin position="318"/>
        <end position="355"/>
    </location>
</feature>
<evidence type="ECO:0000259" key="3">
    <source>
        <dbReference type="PROSITE" id="PS50878"/>
    </source>
</evidence>
<sequence>MSAFEARISLVPCSRFPSLLSLPATSNNNLRVLRAVLADTATEVVKYVFPKRFESRNLEEALMAVPDLETVNFKVLSRNDQYEIREVEPYFVAETTMPGKTGFDFNGASQSFNVLAEYLFGKNTTKEKMEMTTPVFTRKTQSDGEKMEMTTPVITKRLEDQDKWQMSFVMPSKYGANLPLPKDSSVKIKELLLFRTRVWQPISKASNTKTFQPIHGSSSTIPRPASLEASRVGHPSELSCDKPSCDSLVGLQSEANHESGDPLSNHSGSDLALGLEPESAIAVCVDRTWGSSSEWMLELRDGRRVTIPLSLLRSVHSVDERVDGEQEMDHGSDTDPGTDSGFSSEQQGVGSWQEDDVTVVWEDAVPSDVGKELVCWGMNEEPLEVTSLAMAESDGDITGVSTASNLGDCDKTQPKSKWVLETLTEFGIVLGASFEGYEEELTKILQDIEARRKQKGGMDDIGKKAMKSGGKGSRELKNLTGSIVARMGPQGGILVMWDTKVVEKLEDAVGNFSVSCKFQCVLTRQEWVFIGVYGPQTNRDKLLMWEELAGLYSWWGSLWCVGGDFNVVRFPSERSGGQCLSTAMQGFSDFIAALGLIDPQLEGGTFTWTNIREVEARSRIDRFLFSLDWEDHFPSIIQRRMPRLIVKQWWLSYQFDGSPSYIFANKLKALKADLKKWNTESFGNVGIKKNQLLYELHEIDRAAESRILTSDEKLRKENLVTELEKTILLDEISWCQKSRVLWWAGGRNWIDLDFPNLSDEDAGLLVRPFDEEEVVGVIKEVIRYFHARGTFATSLNATFLTLIPKKTEAVEVKDFRPISLVGGVYKIVSKVLANRLKLVLPKLISTSQNAFIQGRQILDSVLIANEVLDSCLKQGQSGVLCKLDIEKAYDHISWDFLLYLLRRCGFLGQWCKWIQFCISMVRFSIIINESPQGFFASSRELRQGDPLSPLLFVLVMETLSRLMDRASGGGYISGFSVGPVDRTPMMISHLLFADDTLLFRNSDQNQLEHLCAVFSWFEAVLGLKINLSKSEMVPVGNVPHIGDLVEILGCKVSALPMTYLGLPLGARFNSVSIWDPILEKMERRLAGWKRLYLSKGVKLILLKSTLSNLSTYFLSLFHLPAGVAAKMKQIQRNFLWSGWEDSHSVHLVKWNIICDLIQNGGLGVKNLRRFNQALLGKWLWRYGTDREALWRQVVEAKYGGMWGDWCSDVSRGAYGVSLWKYIRRGWDQFFPFLSFKVGNGEKVRFWHDIWCGDRSLRMVYPGLFSIAGDRDASMADLMSYKNGVEWVIVQLNCRKDDGPTVLIIKDKEGYVYGGYASQTWERHGGFYGDMKSFLFQLYPKASIFRPTGANNNIQWCAVNFSSEDIPNGIGFGGRVNHLGLFLSASFDQGHTFNCTTFGSPSLSKTSRICPEVIECWRVVPKGKQGTHDAVKGTVLDRFKEDRHVLNMVGLANSSE</sequence>
<dbReference type="Pfam" id="PF00078">
    <property type="entry name" value="RVT_1"/>
    <property type="match status" value="1"/>
</dbReference>
<evidence type="ECO:0000256" key="1">
    <source>
        <dbReference type="ARBA" id="ARBA00009817"/>
    </source>
</evidence>
<protein>
    <recommendedName>
        <fullName evidence="6">Reverse transcriptase domain-containing protein</fullName>
    </recommendedName>
</protein>
<feature type="compositionally biased region" description="Polar residues" evidence="2">
    <location>
        <begin position="335"/>
        <end position="350"/>
    </location>
</feature>
<organism evidence="5">
    <name type="scientific">Fagus sylvatica</name>
    <name type="common">Beechnut</name>
    <dbReference type="NCBI Taxonomy" id="28930"/>
    <lineage>
        <taxon>Eukaryota</taxon>
        <taxon>Viridiplantae</taxon>
        <taxon>Streptophyta</taxon>
        <taxon>Embryophyta</taxon>
        <taxon>Tracheophyta</taxon>
        <taxon>Spermatophyta</taxon>
        <taxon>Magnoliopsida</taxon>
        <taxon>eudicotyledons</taxon>
        <taxon>Gunneridae</taxon>
        <taxon>Pentapetalae</taxon>
        <taxon>rosids</taxon>
        <taxon>fabids</taxon>
        <taxon>Fagales</taxon>
        <taxon>Fagaceae</taxon>
        <taxon>Fagus</taxon>
    </lineage>
</organism>
<dbReference type="Gene3D" id="3.20.80.10">
    <property type="entry name" value="Regulatory factor, effector binding domain"/>
    <property type="match status" value="1"/>
</dbReference>
<dbReference type="SUPFAM" id="SSF56219">
    <property type="entry name" value="DNase I-like"/>
    <property type="match status" value="1"/>
</dbReference>
<feature type="compositionally biased region" description="Polar residues" evidence="2">
    <location>
        <begin position="209"/>
        <end position="221"/>
    </location>
</feature>
<evidence type="ECO:0000313" key="5">
    <source>
        <dbReference type="EMBL" id="SPC86911.1"/>
    </source>
</evidence>
<dbReference type="PANTHER" id="PTHR33116">
    <property type="entry name" value="REVERSE TRANSCRIPTASE ZINC-BINDING DOMAIN-CONTAINING PROTEIN-RELATED-RELATED"/>
    <property type="match status" value="1"/>
</dbReference>
<feature type="domain" description="Reverse transcriptase" evidence="3">
    <location>
        <begin position="784"/>
        <end position="1064"/>
    </location>
</feature>
<accession>A0A2N9FJ17</accession>
<dbReference type="PROSITE" id="PS51886">
    <property type="entry name" value="TLDC"/>
    <property type="match status" value="1"/>
</dbReference>
<feature type="domain" description="TLDc" evidence="4">
    <location>
        <begin position="1254"/>
        <end position="1419"/>
    </location>
</feature>
<comment type="similarity">
    <text evidence="1">Belongs to the HEBP family.</text>
</comment>
<dbReference type="InterPro" id="IPR006571">
    <property type="entry name" value="TLDc_dom"/>
</dbReference>
<dbReference type="InterPro" id="IPR043502">
    <property type="entry name" value="DNA/RNA_pol_sf"/>
</dbReference>
<dbReference type="EMBL" id="OIVN01000885">
    <property type="protein sequence ID" value="SPC86911.1"/>
    <property type="molecule type" value="Genomic_DNA"/>
</dbReference>
<evidence type="ECO:0000256" key="2">
    <source>
        <dbReference type="SAM" id="MobiDB-lite"/>
    </source>
</evidence>
<evidence type="ECO:0000259" key="4">
    <source>
        <dbReference type="PROSITE" id="PS51886"/>
    </source>
</evidence>
<reference evidence="5" key="1">
    <citation type="submission" date="2018-02" db="EMBL/GenBank/DDBJ databases">
        <authorList>
            <person name="Cohen D.B."/>
            <person name="Kent A.D."/>
        </authorList>
    </citation>
    <scope>NUCLEOTIDE SEQUENCE</scope>
</reference>
<dbReference type="SUPFAM" id="SSF55136">
    <property type="entry name" value="Probable bacterial effector-binding domain"/>
    <property type="match status" value="1"/>
</dbReference>
<dbReference type="SMART" id="SM00584">
    <property type="entry name" value="TLDc"/>
    <property type="match status" value="1"/>
</dbReference>
<feature type="region of interest" description="Disordered" evidence="2">
    <location>
        <begin position="209"/>
        <end position="239"/>
    </location>
</feature>
<gene>
    <name evidence="5" type="ORF">FSB_LOCUS14793</name>
</gene>
<dbReference type="PANTHER" id="PTHR33116:SF78">
    <property type="entry name" value="OS12G0587133 PROTEIN"/>
    <property type="match status" value="1"/>
</dbReference>
<dbReference type="InterPro" id="IPR006917">
    <property type="entry name" value="SOUL_heme-bd"/>
</dbReference>
<dbReference type="Gene3D" id="3.60.10.10">
    <property type="entry name" value="Endonuclease/exonuclease/phosphatase"/>
    <property type="match status" value="1"/>
</dbReference>
<dbReference type="InterPro" id="IPR000477">
    <property type="entry name" value="RT_dom"/>
</dbReference>
<dbReference type="SUPFAM" id="SSF56672">
    <property type="entry name" value="DNA/RNA polymerases"/>
    <property type="match status" value="1"/>
</dbReference>
<dbReference type="FunFam" id="3.20.80.10:FF:000011">
    <property type="entry name" value="Heme-binding-like protein, chloroplastic"/>
    <property type="match status" value="1"/>
</dbReference>
<dbReference type="PROSITE" id="PS50878">
    <property type="entry name" value="RT_POL"/>
    <property type="match status" value="1"/>
</dbReference>